<dbReference type="EMBL" id="JANBPG010000009">
    <property type="protein sequence ID" value="KAJ1901959.1"/>
    <property type="molecule type" value="Genomic_DNA"/>
</dbReference>
<protein>
    <submittedName>
        <fullName evidence="1">Uncharacterized protein</fullName>
    </submittedName>
</protein>
<proteinExistence type="predicted"/>
<reference evidence="1" key="1">
    <citation type="submission" date="2022-07" db="EMBL/GenBank/DDBJ databases">
        <title>Phylogenomic reconstructions and comparative analyses of Kickxellomycotina fungi.</title>
        <authorList>
            <person name="Reynolds N.K."/>
            <person name="Stajich J.E."/>
            <person name="Barry K."/>
            <person name="Grigoriev I.V."/>
            <person name="Crous P."/>
            <person name="Smith M.E."/>
        </authorList>
    </citation>
    <scope>NUCLEOTIDE SEQUENCE</scope>
    <source>
        <strain evidence="1">Benny 63K</strain>
    </source>
</reference>
<accession>A0ACC1IW78</accession>
<keyword evidence="2" id="KW-1185">Reference proteome</keyword>
<evidence type="ECO:0000313" key="2">
    <source>
        <dbReference type="Proteomes" id="UP001150581"/>
    </source>
</evidence>
<organism evidence="1 2">
    <name type="scientific">Kickxella alabastrina</name>
    <dbReference type="NCBI Taxonomy" id="61397"/>
    <lineage>
        <taxon>Eukaryota</taxon>
        <taxon>Fungi</taxon>
        <taxon>Fungi incertae sedis</taxon>
        <taxon>Zoopagomycota</taxon>
        <taxon>Kickxellomycotina</taxon>
        <taxon>Kickxellomycetes</taxon>
        <taxon>Kickxellales</taxon>
        <taxon>Kickxellaceae</taxon>
        <taxon>Kickxella</taxon>
    </lineage>
</organism>
<gene>
    <name evidence="1" type="ORF">LPJ66_000355</name>
</gene>
<evidence type="ECO:0000313" key="1">
    <source>
        <dbReference type="EMBL" id="KAJ1901959.1"/>
    </source>
</evidence>
<sequence>MDQSSREPSWTRMYTKNAPLDPLIYSSSSLYAAPRAAPKPGGARSALRRSASGISPHRALFARRRHRQHSDVPIRPPSGVSGTFTIRKRGKTVPHDSEPPAFGSAVQAAVPQFLVQYCFGAEAIQRQTNNNRAEAQRPITLAIPPHHYAVPAETAAAALVGVDIIPTSGNSASLLLLPLDKDNVPDQIHISSPFAQSRPQLFSSFSPPSSPIPRTICHRVRSLMHRVRSLRPSGGQNPHQLQQQQQQRRRRQLELQQQQQQQQQQRNTPHFTISSVLCTANNEVSPPGSPNGSMHWRPGPQPKMVARIPPSRGSRHVHTSRPSSLCFVNTSPQLGQRRLPRSPLANPVAITEFTS</sequence>
<dbReference type="Proteomes" id="UP001150581">
    <property type="component" value="Unassembled WGS sequence"/>
</dbReference>
<name>A0ACC1IW78_9FUNG</name>
<comment type="caution">
    <text evidence="1">The sequence shown here is derived from an EMBL/GenBank/DDBJ whole genome shotgun (WGS) entry which is preliminary data.</text>
</comment>
<feature type="non-terminal residue" evidence="1">
    <location>
        <position position="355"/>
    </location>
</feature>